<proteinExistence type="predicted"/>
<feature type="compositionally biased region" description="Basic and acidic residues" evidence="1">
    <location>
        <begin position="1240"/>
        <end position="1250"/>
    </location>
</feature>
<feature type="domain" description="C2H2-type" evidence="2">
    <location>
        <begin position="33"/>
        <end position="56"/>
    </location>
</feature>
<feature type="compositionally biased region" description="Basic and acidic residues" evidence="1">
    <location>
        <begin position="960"/>
        <end position="970"/>
    </location>
</feature>
<feature type="region of interest" description="Disordered" evidence="1">
    <location>
        <begin position="1285"/>
        <end position="1316"/>
    </location>
</feature>
<evidence type="ECO:0000256" key="1">
    <source>
        <dbReference type="SAM" id="MobiDB-lite"/>
    </source>
</evidence>
<feature type="domain" description="C2H2-type" evidence="2">
    <location>
        <begin position="1082"/>
        <end position="1106"/>
    </location>
</feature>
<feature type="compositionally biased region" description="Polar residues" evidence="1">
    <location>
        <begin position="1285"/>
        <end position="1298"/>
    </location>
</feature>
<evidence type="ECO:0000259" key="2">
    <source>
        <dbReference type="SMART" id="SM00355"/>
    </source>
</evidence>
<evidence type="ECO:0000313" key="4">
    <source>
        <dbReference type="Proteomes" id="UP001497525"/>
    </source>
</evidence>
<protein>
    <recommendedName>
        <fullName evidence="2">C2H2-type domain-containing protein</fullName>
    </recommendedName>
</protein>
<feature type="compositionally biased region" description="Polar residues" evidence="1">
    <location>
        <begin position="625"/>
        <end position="643"/>
    </location>
</feature>
<feature type="region of interest" description="Disordered" evidence="1">
    <location>
        <begin position="304"/>
        <end position="369"/>
    </location>
</feature>
<reference evidence="3" key="1">
    <citation type="submission" date="2024-06" db="EMBL/GenBank/DDBJ databases">
        <authorList>
            <person name="Liu X."/>
            <person name="Lenzi L."/>
            <person name="Haldenby T S."/>
            <person name="Uol C."/>
        </authorList>
    </citation>
    <scope>NUCLEOTIDE SEQUENCE</scope>
</reference>
<evidence type="ECO:0000313" key="3">
    <source>
        <dbReference type="EMBL" id="CAL5131141.1"/>
    </source>
</evidence>
<dbReference type="SMART" id="SM00355">
    <property type="entry name" value="ZnF_C2H2"/>
    <property type="match status" value="4"/>
</dbReference>
<dbReference type="InterPro" id="IPR013087">
    <property type="entry name" value="Znf_C2H2_type"/>
</dbReference>
<feature type="compositionally biased region" description="Polar residues" evidence="1">
    <location>
        <begin position="304"/>
        <end position="337"/>
    </location>
</feature>
<comment type="caution">
    <text evidence="3">The sequence shown here is derived from an EMBL/GenBank/DDBJ whole genome shotgun (WGS) entry which is preliminary data.</text>
</comment>
<feature type="compositionally biased region" description="Polar residues" evidence="1">
    <location>
        <begin position="174"/>
        <end position="189"/>
    </location>
</feature>
<sequence>MHLETFAQHLACCRIGSCQDKTPTSLSITCSLYRCSRCAWISSSKNMLAEHIQDLHPDLSETDGLIAEEFTVPLAEESVTGESSVPYTSGEETHTRLGELSCVFINSLMSNDYSQMENEVAHSAAVSDNQKRSSVDGCEAYEVGNDDDQSLFEGEADDSVRYHTRSMDPKQDSDISPPSNNTIKSSLDSQIKPEQPPEEYVQLFFNETAFISAYTKNGKFGGSGKVSQNMELTGVLEKMRRFANYQVPILGRANQRRVAGCPECLKPFSHGFTDLKKHLLVTHLGVRRDITRFAIDFTHSSRSSSIVQVNPGKNQNSLPTNSQTKPSPINSQNVQTSVDKRVFGSPNSLGKRPIPATSELTTKPSSIPLATVSSDGLPTLVSSPTSAYTGSAPVHRVIPGTGVSDQHEDLRSLDEVALDAPLGRGGIVPLDEMGNPIVAAVVAANQPQSTNFGGGTEIFLPKVGRQRIQLAYSYPVFKRLLEAYQVSMPERIQLVNRMNHYARMHVVMDVLVPGGAQKRFSCPTCMYTSVHSLADIRKHIMGSHCGISTKRFRLCLRASRHDTTTYRLHTDERMIRFVEDHRRRQLQLAGSQANASASSIDSDHEEQLKMTKDERYLSNREDYNSTKQTSQAVTDCQPQSVSQEDLETEMIEAEGYDEGHFEDMRISDRVADHRFLASNHSNTAGPQQFSSDSPYDTAVAIVNDILNAHSEETTRRNEEINRRVDLPFSSNVLRILLEREGMGDQLDDIMKKMAIYSDHYLTVVSRGNRIYAYICVCGRRFAVVRDELESDIRPASLADCRRHVLGVHARIPQELLTLCCQASRISKESGYQLYADSSLLALAEQHKFRSTRMQTYSRKIDGEGLSPSALSFDSCVNGASAENVPEPPHPRSPPVSTAQSYSGLTFTTNAPSQVALRHPAAYPANHPLPPMTRAPRIRQESGDSSSADCLETDSSVNQEPPKEKPYERAEPVAANTRKLQDINVQLLADRHPGLDLDAPRGVLTPEEAAVWSEKLSLPESWTLERIVRLTYSPRVFEEQLKIVLLEGDPFIQNLQDRMHVYSRHSVYIIHQRKSHNPTQRVYVCCACLTTSPHGFGDVRKHILGVHAHVPERFKTAAMNASRLNREDYSLHTDQQLMHLSNAQWRGPTMVSSRNSLPSNLESDGNGSSRVLRRRQKSHDYSSDVQSQTASPVRKRRRSGVDAEISSTDHTMEESQDNESSLGMNSVHSQLNGRLSVPLADPDKSIREHPNSARPPIILTIPRPKAFHASRNSEHSDDLDKSLSEEFTISDNHTSCSGSRSRRSMILKSKRPCPTTS</sequence>
<name>A0AAV2T4E5_CALDB</name>
<feature type="compositionally biased region" description="Polar residues" evidence="1">
    <location>
        <begin position="1217"/>
        <end position="1232"/>
    </location>
</feature>
<feature type="compositionally biased region" description="Polar residues" evidence="1">
    <location>
        <begin position="588"/>
        <end position="600"/>
    </location>
</feature>
<feature type="region of interest" description="Disordered" evidence="1">
    <location>
        <begin position="921"/>
        <end position="971"/>
    </location>
</feature>
<feature type="domain" description="C2H2-type" evidence="2">
    <location>
        <begin position="259"/>
        <end position="283"/>
    </location>
</feature>
<dbReference type="EMBL" id="CAXLJL010000079">
    <property type="protein sequence ID" value="CAL5131141.1"/>
    <property type="molecule type" value="Genomic_DNA"/>
</dbReference>
<feature type="region of interest" description="Disordered" evidence="1">
    <location>
        <begin position="165"/>
        <end position="193"/>
    </location>
</feature>
<feature type="domain" description="C2H2-type" evidence="2">
    <location>
        <begin position="520"/>
        <end position="544"/>
    </location>
</feature>
<feature type="compositionally biased region" description="Polar residues" evidence="1">
    <location>
        <begin position="1141"/>
        <end position="1168"/>
    </location>
</feature>
<dbReference type="Proteomes" id="UP001497525">
    <property type="component" value="Unassembled WGS sequence"/>
</dbReference>
<feature type="region of interest" description="Disordered" evidence="1">
    <location>
        <begin position="1141"/>
        <end position="1256"/>
    </location>
</feature>
<accession>A0AAV2T4E5</accession>
<feature type="region of interest" description="Disordered" evidence="1">
    <location>
        <begin position="588"/>
        <end position="607"/>
    </location>
</feature>
<gene>
    <name evidence="3" type="ORF">CDAUBV1_LOCUS3316</name>
</gene>
<feature type="compositionally biased region" description="Polar residues" evidence="1">
    <location>
        <begin position="942"/>
        <end position="958"/>
    </location>
</feature>
<feature type="region of interest" description="Disordered" evidence="1">
    <location>
        <begin position="878"/>
        <end position="902"/>
    </location>
</feature>
<organism evidence="3 4">
    <name type="scientific">Calicophoron daubneyi</name>
    <name type="common">Rumen fluke</name>
    <name type="synonym">Paramphistomum daubneyi</name>
    <dbReference type="NCBI Taxonomy" id="300641"/>
    <lineage>
        <taxon>Eukaryota</taxon>
        <taxon>Metazoa</taxon>
        <taxon>Spiralia</taxon>
        <taxon>Lophotrochozoa</taxon>
        <taxon>Platyhelminthes</taxon>
        <taxon>Trematoda</taxon>
        <taxon>Digenea</taxon>
        <taxon>Plagiorchiida</taxon>
        <taxon>Pronocephalata</taxon>
        <taxon>Paramphistomoidea</taxon>
        <taxon>Paramphistomidae</taxon>
        <taxon>Calicophoron</taxon>
    </lineage>
</organism>
<feature type="region of interest" description="Disordered" evidence="1">
    <location>
        <begin position="623"/>
        <end position="643"/>
    </location>
</feature>
<feature type="compositionally biased region" description="Basic residues" evidence="1">
    <location>
        <begin position="1299"/>
        <end position="1310"/>
    </location>
</feature>